<gene>
    <name evidence="1" type="primary">RvY_03337-1</name>
    <name evidence="1" type="synonym">RvY_03337.1</name>
    <name evidence="1" type="ORF">RvY_03337</name>
</gene>
<evidence type="ECO:0000313" key="1">
    <source>
        <dbReference type="EMBL" id="GAU90999.1"/>
    </source>
</evidence>
<sequence length="133" mass="14112">MKLLPLTNDIWTQLGIPLCIVALLASGCYGHSCYVCKSGDPCDDVTESMKTNCKSPLGAINTCIKAKVSANTIRACGVPGTNIIECKYDSGVSVCMCTTDLCNGAGPQRHTPLVNILLPMTVTLCTLLPRIFS</sequence>
<evidence type="ECO:0008006" key="3">
    <source>
        <dbReference type="Google" id="ProtNLM"/>
    </source>
</evidence>
<protein>
    <recommendedName>
        <fullName evidence="3">Protein quiver</fullName>
    </recommendedName>
</protein>
<accession>A0A1D1UMP2</accession>
<evidence type="ECO:0000313" key="2">
    <source>
        <dbReference type="Proteomes" id="UP000186922"/>
    </source>
</evidence>
<organism evidence="1 2">
    <name type="scientific">Ramazzottius varieornatus</name>
    <name type="common">Water bear</name>
    <name type="synonym">Tardigrade</name>
    <dbReference type="NCBI Taxonomy" id="947166"/>
    <lineage>
        <taxon>Eukaryota</taxon>
        <taxon>Metazoa</taxon>
        <taxon>Ecdysozoa</taxon>
        <taxon>Tardigrada</taxon>
        <taxon>Eutardigrada</taxon>
        <taxon>Parachela</taxon>
        <taxon>Hypsibioidea</taxon>
        <taxon>Ramazzottiidae</taxon>
        <taxon>Ramazzottius</taxon>
    </lineage>
</organism>
<dbReference type="PROSITE" id="PS51257">
    <property type="entry name" value="PROKAR_LIPOPROTEIN"/>
    <property type="match status" value="1"/>
</dbReference>
<dbReference type="AlphaFoldDB" id="A0A1D1UMP2"/>
<dbReference type="Proteomes" id="UP000186922">
    <property type="component" value="Unassembled WGS sequence"/>
</dbReference>
<dbReference type="OrthoDB" id="6420171at2759"/>
<proteinExistence type="predicted"/>
<name>A0A1D1UMP2_RAMVA</name>
<reference evidence="1 2" key="1">
    <citation type="journal article" date="2016" name="Nat. Commun.">
        <title>Extremotolerant tardigrade genome and improved radiotolerance of human cultured cells by tardigrade-unique protein.</title>
        <authorList>
            <person name="Hashimoto T."/>
            <person name="Horikawa D.D."/>
            <person name="Saito Y."/>
            <person name="Kuwahara H."/>
            <person name="Kozuka-Hata H."/>
            <person name="Shin-I T."/>
            <person name="Minakuchi Y."/>
            <person name="Ohishi K."/>
            <person name="Motoyama A."/>
            <person name="Aizu T."/>
            <person name="Enomoto A."/>
            <person name="Kondo K."/>
            <person name="Tanaka S."/>
            <person name="Hara Y."/>
            <person name="Koshikawa S."/>
            <person name="Sagara H."/>
            <person name="Miura T."/>
            <person name="Yokobori S."/>
            <person name="Miyagawa K."/>
            <person name="Suzuki Y."/>
            <person name="Kubo T."/>
            <person name="Oyama M."/>
            <person name="Kohara Y."/>
            <person name="Fujiyama A."/>
            <person name="Arakawa K."/>
            <person name="Katayama T."/>
            <person name="Toyoda A."/>
            <person name="Kunieda T."/>
        </authorList>
    </citation>
    <scope>NUCLEOTIDE SEQUENCE [LARGE SCALE GENOMIC DNA]</scope>
    <source>
        <strain evidence="1 2">YOKOZUNA-1</strain>
    </source>
</reference>
<dbReference type="EMBL" id="BDGG01000001">
    <property type="protein sequence ID" value="GAU90999.1"/>
    <property type="molecule type" value="Genomic_DNA"/>
</dbReference>
<comment type="caution">
    <text evidence="1">The sequence shown here is derived from an EMBL/GenBank/DDBJ whole genome shotgun (WGS) entry which is preliminary data.</text>
</comment>
<keyword evidence="2" id="KW-1185">Reference proteome</keyword>